<dbReference type="InterPro" id="IPR041581">
    <property type="entry name" value="Glyoxalase_6"/>
</dbReference>
<feature type="domain" description="Glyoxalase-like" evidence="1">
    <location>
        <begin position="118"/>
        <end position="208"/>
    </location>
</feature>
<organism evidence="2 3">
    <name type="scientific">Asanoa ferruginea</name>
    <dbReference type="NCBI Taxonomy" id="53367"/>
    <lineage>
        <taxon>Bacteria</taxon>
        <taxon>Bacillati</taxon>
        <taxon>Actinomycetota</taxon>
        <taxon>Actinomycetes</taxon>
        <taxon>Micromonosporales</taxon>
        <taxon>Micromonosporaceae</taxon>
        <taxon>Asanoa</taxon>
    </lineage>
</organism>
<sequence>MSNEGWQGFLAADGVADWVVLHGGAMAVYRVPSLADAVRLAAAVAQVAGFDGAGALMTIADDQLTVRLTRDIWHLEQQHVHLARAVSAVAREHSAVVDRARAQEVQLAVASRPDAIDVGFWRAVLGYTGAADDNAVDPLGHGSTVWMQDLDPAKPLRHAMHVDVTVAREHVEERLAAALAAGGRIVDDSSAPAAWTLSDRAGNRVCVCAWPDGAA</sequence>
<dbReference type="InterPro" id="IPR029068">
    <property type="entry name" value="Glyas_Bleomycin-R_OHBP_Dase"/>
</dbReference>
<dbReference type="Gene3D" id="3.10.180.10">
    <property type="entry name" value="2,3-Dihydroxybiphenyl 1,2-Dioxygenase, domain 1"/>
    <property type="match status" value="1"/>
</dbReference>
<dbReference type="AlphaFoldDB" id="A0A3D9ZQ19"/>
<evidence type="ECO:0000259" key="1">
    <source>
        <dbReference type="Pfam" id="PF18029"/>
    </source>
</evidence>
<evidence type="ECO:0000313" key="3">
    <source>
        <dbReference type="Proteomes" id="UP000256913"/>
    </source>
</evidence>
<protein>
    <submittedName>
        <fullName evidence="2">4a-hydroxytetrahydrobiopterin dehydratase</fullName>
    </submittedName>
</protein>
<gene>
    <name evidence="2" type="ORF">DFJ67_5397</name>
</gene>
<name>A0A3D9ZQ19_9ACTN</name>
<accession>A0A3D9ZQ19</accession>
<dbReference type="EMBL" id="QUMQ01000001">
    <property type="protein sequence ID" value="REF99361.1"/>
    <property type="molecule type" value="Genomic_DNA"/>
</dbReference>
<reference evidence="2 3" key="1">
    <citation type="submission" date="2018-08" db="EMBL/GenBank/DDBJ databases">
        <title>Sequencing the genomes of 1000 actinobacteria strains.</title>
        <authorList>
            <person name="Klenk H.-P."/>
        </authorList>
    </citation>
    <scope>NUCLEOTIDE SEQUENCE [LARGE SCALE GENOMIC DNA]</scope>
    <source>
        <strain evidence="2 3">DSM 44099</strain>
    </source>
</reference>
<dbReference type="Pfam" id="PF18029">
    <property type="entry name" value="Glyoxalase_6"/>
    <property type="match status" value="1"/>
</dbReference>
<dbReference type="Proteomes" id="UP000256913">
    <property type="component" value="Unassembled WGS sequence"/>
</dbReference>
<dbReference type="OrthoDB" id="15077at2"/>
<keyword evidence="3" id="KW-1185">Reference proteome</keyword>
<comment type="caution">
    <text evidence="2">The sequence shown here is derived from an EMBL/GenBank/DDBJ whole genome shotgun (WGS) entry which is preliminary data.</text>
</comment>
<dbReference type="RefSeq" id="WP_116070549.1">
    <property type="nucleotide sequence ID" value="NZ_BONB01000002.1"/>
</dbReference>
<proteinExistence type="predicted"/>
<evidence type="ECO:0000313" key="2">
    <source>
        <dbReference type="EMBL" id="REF99361.1"/>
    </source>
</evidence>